<dbReference type="Proteomes" id="UP001610990">
    <property type="component" value="Unassembled WGS sequence"/>
</dbReference>
<dbReference type="InterPro" id="IPR052526">
    <property type="entry name" value="HTH-type_Bedaq_tolerance"/>
</dbReference>
<sequence length="164" mass="17742">MDTTGRPAETAELAGRLRAVIQHLLPLLRGHDVHADLTPSRLTALAVLAAHGPLRVSGLAARMNIALSTASRMVDLLDECGWIARRPDPDDQRATLLSLDEAGRTLLDAVRRETTSRLAEEIAGLPQDRQRLLHAALPALEDLAERAQRPGPRRPAPDPVDATS</sequence>
<dbReference type="SMART" id="SM00347">
    <property type="entry name" value="HTH_MARR"/>
    <property type="match status" value="1"/>
</dbReference>
<dbReference type="InterPro" id="IPR036388">
    <property type="entry name" value="WH-like_DNA-bd_sf"/>
</dbReference>
<gene>
    <name evidence="3" type="ORF">ACH4GP_12785</name>
</gene>
<keyword evidence="4" id="KW-1185">Reference proteome</keyword>
<dbReference type="SUPFAM" id="SSF46785">
    <property type="entry name" value="Winged helix' DNA-binding domain"/>
    <property type="match status" value="1"/>
</dbReference>
<proteinExistence type="predicted"/>
<protein>
    <submittedName>
        <fullName evidence="3">MarR family winged helix-turn-helix transcriptional regulator</fullName>
    </submittedName>
</protein>
<dbReference type="InterPro" id="IPR000835">
    <property type="entry name" value="HTH_MarR-typ"/>
</dbReference>
<dbReference type="Pfam" id="PF01047">
    <property type="entry name" value="MarR"/>
    <property type="match status" value="1"/>
</dbReference>
<evidence type="ECO:0000256" key="1">
    <source>
        <dbReference type="SAM" id="MobiDB-lite"/>
    </source>
</evidence>
<name>A0ABW7RE88_9ACTN</name>
<organism evidence="3 4">
    <name type="scientific">Streptomyces celluloflavus</name>
    <dbReference type="NCBI Taxonomy" id="58344"/>
    <lineage>
        <taxon>Bacteria</taxon>
        <taxon>Bacillati</taxon>
        <taxon>Actinomycetota</taxon>
        <taxon>Actinomycetes</taxon>
        <taxon>Kitasatosporales</taxon>
        <taxon>Streptomycetaceae</taxon>
        <taxon>Streptomyces</taxon>
    </lineage>
</organism>
<comment type="caution">
    <text evidence="3">The sequence shown here is derived from an EMBL/GenBank/DDBJ whole genome shotgun (WGS) entry which is preliminary data.</text>
</comment>
<dbReference type="PANTHER" id="PTHR39515">
    <property type="entry name" value="CONSERVED PROTEIN"/>
    <property type="match status" value="1"/>
</dbReference>
<evidence type="ECO:0000259" key="2">
    <source>
        <dbReference type="PROSITE" id="PS50995"/>
    </source>
</evidence>
<accession>A0ABW7RE88</accession>
<dbReference type="InterPro" id="IPR036390">
    <property type="entry name" value="WH_DNA-bd_sf"/>
</dbReference>
<dbReference type="RefSeq" id="WP_397672399.1">
    <property type="nucleotide sequence ID" value="NZ_JBIRFW010000022.1"/>
</dbReference>
<feature type="domain" description="HTH marR-type" evidence="2">
    <location>
        <begin position="10"/>
        <end position="142"/>
    </location>
</feature>
<feature type="region of interest" description="Disordered" evidence="1">
    <location>
        <begin position="141"/>
        <end position="164"/>
    </location>
</feature>
<reference evidence="3 4" key="1">
    <citation type="submission" date="2024-10" db="EMBL/GenBank/DDBJ databases">
        <title>The Natural Products Discovery Center: Release of the First 8490 Sequenced Strains for Exploring Actinobacteria Biosynthetic Diversity.</title>
        <authorList>
            <person name="Kalkreuter E."/>
            <person name="Kautsar S.A."/>
            <person name="Yang D."/>
            <person name="Bader C.D."/>
            <person name="Teijaro C.N."/>
            <person name="Fluegel L."/>
            <person name="Davis C.M."/>
            <person name="Simpson J.R."/>
            <person name="Lauterbach L."/>
            <person name="Steele A.D."/>
            <person name="Gui C."/>
            <person name="Meng S."/>
            <person name="Li G."/>
            <person name="Viehrig K."/>
            <person name="Ye F."/>
            <person name="Su P."/>
            <person name="Kiefer A.F."/>
            <person name="Nichols A."/>
            <person name="Cepeda A.J."/>
            <person name="Yan W."/>
            <person name="Fan B."/>
            <person name="Jiang Y."/>
            <person name="Adhikari A."/>
            <person name="Zheng C.-J."/>
            <person name="Schuster L."/>
            <person name="Cowan T.M."/>
            <person name="Smanski M.J."/>
            <person name="Chevrette M.G."/>
            <person name="De Carvalho L.P.S."/>
            <person name="Shen B."/>
        </authorList>
    </citation>
    <scope>NUCLEOTIDE SEQUENCE [LARGE SCALE GENOMIC DNA]</scope>
    <source>
        <strain evidence="3 4">NPDC018013</strain>
    </source>
</reference>
<evidence type="ECO:0000313" key="3">
    <source>
        <dbReference type="EMBL" id="MFH8585264.1"/>
    </source>
</evidence>
<dbReference type="PANTHER" id="PTHR39515:SF2">
    <property type="entry name" value="HTH-TYPE TRANSCRIPTIONAL REGULATOR RV0880"/>
    <property type="match status" value="1"/>
</dbReference>
<dbReference type="PRINTS" id="PR00598">
    <property type="entry name" value="HTHMARR"/>
</dbReference>
<dbReference type="EMBL" id="JBIRGH010000006">
    <property type="protein sequence ID" value="MFH8585264.1"/>
    <property type="molecule type" value="Genomic_DNA"/>
</dbReference>
<dbReference type="PROSITE" id="PS50995">
    <property type="entry name" value="HTH_MARR_2"/>
    <property type="match status" value="1"/>
</dbReference>
<evidence type="ECO:0000313" key="4">
    <source>
        <dbReference type="Proteomes" id="UP001610990"/>
    </source>
</evidence>
<dbReference type="Gene3D" id="1.10.10.10">
    <property type="entry name" value="Winged helix-like DNA-binding domain superfamily/Winged helix DNA-binding domain"/>
    <property type="match status" value="1"/>
</dbReference>